<organism evidence="1 2">
    <name type="scientific">Spiromyces aspiralis</name>
    <dbReference type="NCBI Taxonomy" id="68401"/>
    <lineage>
        <taxon>Eukaryota</taxon>
        <taxon>Fungi</taxon>
        <taxon>Fungi incertae sedis</taxon>
        <taxon>Zoopagomycota</taxon>
        <taxon>Kickxellomycotina</taxon>
        <taxon>Kickxellomycetes</taxon>
        <taxon>Kickxellales</taxon>
        <taxon>Kickxellaceae</taxon>
        <taxon>Spiromyces</taxon>
    </lineage>
</organism>
<dbReference type="EMBL" id="JAMZIH010005670">
    <property type="protein sequence ID" value="KAJ1674812.1"/>
    <property type="molecule type" value="Genomic_DNA"/>
</dbReference>
<keyword evidence="1" id="KW-0436">Ligase</keyword>
<protein>
    <submittedName>
        <fullName evidence="1">Cytosolic leucyl tRNA synthetase</fullName>
        <ecNumber evidence="1">6.1.1.4</ecNumber>
    </submittedName>
</protein>
<dbReference type="EC" id="6.1.1.4" evidence="1"/>
<dbReference type="Proteomes" id="UP001145114">
    <property type="component" value="Unassembled WGS sequence"/>
</dbReference>
<comment type="caution">
    <text evidence="1">The sequence shown here is derived from an EMBL/GenBank/DDBJ whole genome shotgun (WGS) entry which is preliminary data.</text>
</comment>
<proteinExistence type="predicted"/>
<keyword evidence="2" id="KW-1185">Reference proteome</keyword>
<accession>A0ACC1HEB0</accession>
<gene>
    <name evidence="1" type="primary">CDC60_1</name>
    <name evidence="1" type="ORF">EV182_002513</name>
</gene>
<sequence>MNTYNEETRHQFERTLGWLNQWACARTYGLGSKVPFDEKFLIESLSDSTIYMTYYTIAHYLHSSLDGTKPGLFNIAPEEMDDAAWDYVLLGKELPTGHSAADRLPELRKSFLYWYPLDIRSSGKDLIQNHLTFFLYIHTALFPDNLPLSVRCNGHLLLNGEKMSKSTGNFMTLRECVCKYGADATRLSLADAGDGLDDANFEESTANATILRLYTLYEWITDAVKAIRGEHAPEVKVRPADSPLTLIDRIFKSEIERLSKETERAYDKMLYRDALKTGFYDFLAARDWYREVTSAEGMHPSLVGTYIERQILILAPITPHWAEKVWVEVLGKPESIMKATWPAKEIPGTFDLPLLAAGEYIRDVVKAIRDAEAQLLKKKGGKKNVKGPAGPEFDPKAPKELAVCVAADFPEWQTVAVDAVKENYDADSDKFDDAAIRAALGKKGLLKDKKVMPFVQEIKKRVVLLGPTVAFDRALPFNELEVLYTIQNYILNSIGYQKVHIIDLSSVNDGEKGLASMLVGSGNESQVDIVAKEAKRAIDLAVPGQPGFIIRNI</sequence>
<name>A0ACC1HEB0_9FUNG</name>
<keyword evidence="1" id="KW-0030">Aminoacyl-tRNA synthetase</keyword>
<evidence type="ECO:0000313" key="2">
    <source>
        <dbReference type="Proteomes" id="UP001145114"/>
    </source>
</evidence>
<evidence type="ECO:0000313" key="1">
    <source>
        <dbReference type="EMBL" id="KAJ1674812.1"/>
    </source>
</evidence>
<reference evidence="1" key="1">
    <citation type="submission" date="2022-06" db="EMBL/GenBank/DDBJ databases">
        <title>Phylogenomic reconstructions and comparative analyses of Kickxellomycotina fungi.</title>
        <authorList>
            <person name="Reynolds N.K."/>
            <person name="Stajich J.E."/>
            <person name="Barry K."/>
            <person name="Grigoriev I.V."/>
            <person name="Crous P."/>
            <person name="Smith M.E."/>
        </authorList>
    </citation>
    <scope>NUCLEOTIDE SEQUENCE</scope>
    <source>
        <strain evidence="1">RSA 2271</strain>
    </source>
</reference>